<keyword evidence="1" id="KW-0732">Signal</keyword>
<dbReference type="InterPro" id="IPR052755">
    <property type="entry name" value="Lysozyme_Inhibitor_LprI"/>
</dbReference>
<keyword evidence="4" id="KW-1185">Reference proteome</keyword>
<comment type="caution">
    <text evidence="3">The sequence shown here is derived from an EMBL/GenBank/DDBJ whole genome shotgun (WGS) entry which is preliminary data.</text>
</comment>
<dbReference type="Gene3D" id="1.20.1270.180">
    <property type="match status" value="1"/>
</dbReference>
<feature type="chain" id="PRO_5047026400" evidence="1">
    <location>
        <begin position="24"/>
        <end position="229"/>
    </location>
</feature>
<dbReference type="InterPro" id="IPR009739">
    <property type="entry name" value="LprI-like_N"/>
</dbReference>
<sequence length="229" mass="24479">MIGRGLAVACLLPAVFAPMIAQAAGKPSFDCRKASTEVEKAICADATLSKADAEIAIAYDRLRKALDPRAAAALAADQRWFVGARDDAGASKEGVGAFRTLKERLMERARFLKGIRTKPEDGFVGSWHNNTGGFDIEARPDGSLIVSGDTVEPVMGRWVCEINASGREAGGVFEARQEGDASFLKLTREGASLKVETVFPDDASEHRVEYCGQNGSMDGSYFQVPSGSK</sequence>
<feature type="signal peptide" evidence="1">
    <location>
        <begin position="1"/>
        <end position="23"/>
    </location>
</feature>
<accession>A0ABV3PHY2</accession>
<dbReference type="EMBL" id="JBFNQD010000001">
    <property type="protein sequence ID" value="MEW9305229.1"/>
    <property type="molecule type" value="Genomic_DNA"/>
</dbReference>
<evidence type="ECO:0000313" key="4">
    <source>
        <dbReference type="Proteomes" id="UP001555786"/>
    </source>
</evidence>
<reference evidence="3 4" key="1">
    <citation type="submission" date="2024-07" db="EMBL/GenBank/DDBJ databases">
        <title>Description of Labrys sedimenti sp. nov., isolated from a diclofenac-degrading enrichment culture.</title>
        <authorList>
            <person name="Tancsics A."/>
            <person name="Csepanyi A."/>
        </authorList>
    </citation>
    <scope>NUCLEOTIDE SEQUENCE [LARGE SCALE GENOMIC DNA]</scope>
    <source>
        <strain evidence="3 4">LMG 23578</strain>
    </source>
</reference>
<protein>
    <submittedName>
        <fullName evidence="3">Lysozyme inhibitor LprI family protein</fullName>
    </submittedName>
</protein>
<organism evidence="3 4">
    <name type="scientific">Labrys neptuniae</name>
    <dbReference type="NCBI Taxonomy" id="376174"/>
    <lineage>
        <taxon>Bacteria</taxon>
        <taxon>Pseudomonadati</taxon>
        <taxon>Pseudomonadota</taxon>
        <taxon>Alphaproteobacteria</taxon>
        <taxon>Hyphomicrobiales</taxon>
        <taxon>Xanthobacteraceae</taxon>
        <taxon>Labrys</taxon>
    </lineage>
</organism>
<name>A0ABV3PHY2_9HYPH</name>
<feature type="domain" description="Lysozyme inhibitor LprI-like N-terminal" evidence="2">
    <location>
        <begin position="31"/>
        <end position="89"/>
    </location>
</feature>
<gene>
    <name evidence="3" type="ORF">ABXS05_06760</name>
</gene>
<dbReference type="Proteomes" id="UP001555786">
    <property type="component" value="Unassembled WGS sequence"/>
</dbReference>
<evidence type="ECO:0000313" key="3">
    <source>
        <dbReference type="EMBL" id="MEW9305229.1"/>
    </source>
</evidence>
<evidence type="ECO:0000256" key="1">
    <source>
        <dbReference type="SAM" id="SignalP"/>
    </source>
</evidence>
<dbReference type="RefSeq" id="WP_367623345.1">
    <property type="nucleotide sequence ID" value="NZ_JBFNQD010000001.1"/>
</dbReference>
<dbReference type="PANTHER" id="PTHR37549:SF1">
    <property type="entry name" value="LIPOPROTEIN LPRI"/>
    <property type="match status" value="1"/>
</dbReference>
<dbReference type="Pfam" id="PF07007">
    <property type="entry name" value="LprI"/>
    <property type="match status" value="1"/>
</dbReference>
<evidence type="ECO:0000259" key="2">
    <source>
        <dbReference type="Pfam" id="PF07007"/>
    </source>
</evidence>
<dbReference type="PANTHER" id="PTHR37549">
    <property type="entry name" value="LIPOPROTEIN LPRI"/>
    <property type="match status" value="1"/>
</dbReference>
<proteinExistence type="predicted"/>